<evidence type="ECO:0000313" key="3">
    <source>
        <dbReference type="Proteomes" id="UP000462055"/>
    </source>
</evidence>
<accession>A0A6I4MMQ3</accession>
<sequence>MTTGLPAGSRTKRVIAGTASSVMRPFRRATVARTRSSTFAGLNGQTSSFRSPWAASASATSSGVRNRAAV</sequence>
<evidence type="ECO:0000256" key="1">
    <source>
        <dbReference type="SAM" id="MobiDB-lite"/>
    </source>
</evidence>
<evidence type="ECO:0000313" key="2">
    <source>
        <dbReference type="EMBL" id="MWA05945.1"/>
    </source>
</evidence>
<proteinExistence type="predicted"/>
<keyword evidence="3" id="KW-1185">Reference proteome</keyword>
<dbReference type="AlphaFoldDB" id="A0A6I4MMQ3"/>
<organism evidence="2 3">
    <name type="scientific">Actinomadura physcomitrii</name>
    <dbReference type="NCBI Taxonomy" id="2650748"/>
    <lineage>
        <taxon>Bacteria</taxon>
        <taxon>Bacillati</taxon>
        <taxon>Actinomycetota</taxon>
        <taxon>Actinomycetes</taxon>
        <taxon>Streptosporangiales</taxon>
        <taxon>Thermomonosporaceae</taxon>
        <taxon>Actinomadura</taxon>
    </lineage>
</organism>
<reference evidence="2" key="1">
    <citation type="submission" date="2019-12" db="EMBL/GenBank/DDBJ databases">
        <title>Actinomadura physcomitrii sp. nov., a novel actinomycete isolated from moss [Physcomitrium sphaericum (Ludw) Fuernr].</title>
        <authorList>
            <person name="Zhuang X."/>
        </authorList>
    </citation>
    <scope>NUCLEOTIDE SEQUENCE [LARGE SCALE GENOMIC DNA]</scope>
    <source>
        <strain evidence="2">LD22</strain>
    </source>
</reference>
<dbReference type="Proteomes" id="UP000462055">
    <property type="component" value="Unassembled WGS sequence"/>
</dbReference>
<dbReference type="RefSeq" id="WP_151598348.1">
    <property type="nucleotide sequence ID" value="NZ_WBMS02000043.1"/>
</dbReference>
<comment type="caution">
    <text evidence="2">The sequence shown here is derived from an EMBL/GenBank/DDBJ whole genome shotgun (WGS) entry which is preliminary data.</text>
</comment>
<gene>
    <name evidence="2" type="ORF">F8568_037445</name>
</gene>
<dbReference type="EMBL" id="WBMS02000043">
    <property type="protein sequence ID" value="MWA05945.1"/>
    <property type="molecule type" value="Genomic_DNA"/>
</dbReference>
<feature type="region of interest" description="Disordered" evidence="1">
    <location>
        <begin position="37"/>
        <end position="70"/>
    </location>
</feature>
<protein>
    <submittedName>
        <fullName evidence="2">Uncharacterized protein</fullName>
    </submittedName>
</protein>
<name>A0A6I4MMQ3_9ACTN</name>